<dbReference type="Proteomes" id="UP000070457">
    <property type="component" value="Unassembled WGS sequence"/>
</dbReference>
<dbReference type="PATRIC" id="fig|1617426.3.peg.522"/>
<gene>
    <name evidence="3" type="ORF">TR69_WS6001000525</name>
</gene>
<name>A0A136LXZ8_9BACT</name>
<evidence type="ECO:0000313" key="3">
    <source>
        <dbReference type="EMBL" id="KXK26521.1"/>
    </source>
</evidence>
<comment type="caution">
    <text evidence="3">The sequence shown here is derived from an EMBL/GenBank/DDBJ whole genome shotgun (WGS) entry which is preliminary data.</text>
</comment>
<feature type="transmembrane region" description="Helical" evidence="2">
    <location>
        <begin position="38"/>
        <end position="64"/>
    </location>
</feature>
<keyword evidence="2" id="KW-1133">Transmembrane helix</keyword>
<reference evidence="3 4" key="1">
    <citation type="submission" date="2015-02" db="EMBL/GenBank/DDBJ databases">
        <title>Improved understanding of the partial-nitritation anammox process through 23 genomes representing the majority of the microbial community.</title>
        <authorList>
            <person name="Speth D.R."/>
            <person name="In T Zandt M."/>
            <person name="Guerrero Cruz S."/>
            <person name="Jetten M.S."/>
            <person name="Dutilh B.E."/>
        </authorList>
    </citation>
    <scope>NUCLEOTIDE SEQUENCE [LARGE SCALE GENOMIC DNA]</scope>
    <source>
        <strain evidence="3">OLB20</strain>
    </source>
</reference>
<feature type="transmembrane region" description="Helical" evidence="2">
    <location>
        <begin position="76"/>
        <end position="102"/>
    </location>
</feature>
<organism evidence="3 4">
    <name type="scientific">candidate division WS6 bacterium OLB20</name>
    <dbReference type="NCBI Taxonomy" id="1617426"/>
    <lineage>
        <taxon>Bacteria</taxon>
        <taxon>Candidatus Dojkabacteria</taxon>
    </lineage>
</organism>
<feature type="region of interest" description="Disordered" evidence="1">
    <location>
        <begin position="175"/>
        <end position="194"/>
    </location>
</feature>
<dbReference type="AlphaFoldDB" id="A0A136LXZ8"/>
<evidence type="ECO:0000313" key="4">
    <source>
        <dbReference type="Proteomes" id="UP000070457"/>
    </source>
</evidence>
<feature type="transmembrane region" description="Helical" evidence="2">
    <location>
        <begin position="135"/>
        <end position="165"/>
    </location>
</feature>
<keyword evidence="2" id="KW-0472">Membrane</keyword>
<sequence>MSKYVSSGAMKKIALVSGALALVNGLIGLAVALVPPLAFLACFITPLLCLVGLGIPAWAAYVAVKENGFTKDQITDGLLSGALAGAVSGAVTGTVGAVFGIINTLAGGASSAALTSLGGFDTPATDVAVSTGAGVVGSIICAPVGIIVAILIAAVIGAVAGLLIAAMTEKAGAKPAMASKPAEPVEAKKEEETK</sequence>
<proteinExistence type="predicted"/>
<feature type="compositionally biased region" description="Basic and acidic residues" evidence="1">
    <location>
        <begin position="183"/>
        <end position="194"/>
    </location>
</feature>
<keyword evidence="2" id="KW-0812">Transmembrane</keyword>
<protein>
    <submittedName>
        <fullName evidence="3">Uncharacterized protein</fullName>
    </submittedName>
</protein>
<dbReference type="STRING" id="1617426.TR69_WS6001000525"/>
<dbReference type="EMBL" id="JYNZ01000003">
    <property type="protein sequence ID" value="KXK26521.1"/>
    <property type="molecule type" value="Genomic_DNA"/>
</dbReference>
<evidence type="ECO:0000256" key="1">
    <source>
        <dbReference type="SAM" id="MobiDB-lite"/>
    </source>
</evidence>
<accession>A0A136LXZ8</accession>
<evidence type="ECO:0000256" key="2">
    <source>
        <dbReference type="SAM" id="Phobius"/>
    </source>
</evidence>